<keyword evidence="1" id="KW-0328">Glycosyltransferase</keyword>
<feature type="domain" description="Glycosyltransferase 2-like" evidence="3">
    <location>
        <begin position="458"/>
        <end position="551"/>
    </location>
</feature>
<evidence type="ECO:0000256" key="1">
    <source>
        <dbReference type="ARBA" id="ARBA00022676"/>
    </source>
</evidence>
<dbReference type="Pfam" id="PF13439">
    <property type="entry name" value="Glyco_transf_4"/>
    <property type="match status" value="1"/>
</dbReference>
<keyword evidence="2" id="KW-0808">Transferase</keyword>
<sequence>MALRLLHVSQPVEAGVPRVVASLVADQVARGHDVHVACPPGPGLAHEAQARGATVHAWAATRSPGPSVLAETRRLARIVAATDPDVVVLHSAKAGLAGRLAVRGRRPTVFVPHAWSFEAVRGPLARLSTGWEVIGARWADLVVCVSDDEQAAGRRHGVHAGSVVVLNGVDVEALAPRDRDAARARLGLDGSPTVVCVGRLAEQKGQDLLLRAWAEVLDAVPEARLVLVGDGPERAALEAAAPPNVHFAGAQDPADFYAAADVVALPSRWEGGPLVPLEAMAMGRPVVGFDVQGVATALGDTGALVAPGDLTGLAAGLARLLTDPDRAAADGRAARRRALEVADLRTTLQNWEDVVTTVTSRDQKRPLRIVGVPTLTRRLLGGGLADVDVAAVGGGRPGDSVRAAVLSALGVPVWWQGTPGAAPRALGAPIVTGAADGEQLARAARRPGADTTGGPRVSVVVTVLNEGPALGRLVDDLLPQLAEGDELVIVDGGSTDGSIEALPRNDQLWLEVVPGAGISAGRNHGIRVARNEIIACTDAGCVPEPGFVDGFRRAFAVADPPALVSGVYTASARNPMELAQALACYPQPGEVRRPSLFVRAYTRLFGSGFDPRFAVGRCVAFTREAWKAAGGFPEHLPTGEDVSFGLAVARTGRCEATTDALVDWGQRDGIRPTWRMYRSYGRASTDGGNRALLVRDGARGLAYVAAPLLATRPAGRAALALGAAAYLSLPVARALRAGAGARAVALLPVALATKDLGKLAGAIQGLTRR</sequence>
<dbReference type="PANTHER" id="PTHR45947">
    <property type="entry name" value="SULFOQUINOVOSYL TRANSFERASE SQD2"/>
    <property type="match status" value="1"/>
</dbReference>
<dbReference type="Pfam" id="PF00535">
    <property type="entry name" value="Glycos_transf_2"/>
    <property type="match status" value="1"/>
</dbReference>
<dbReference type="InterPro" id="IPR001173">
    <property type="entry name" value="Glyco_trans_2-like"/>
</dbReference>
<dbReference type="InterPro" id="IPR028098">
    <property type="entry name" value="Glyco_trans_4-like_N"/>
</dbReference>
<protein>
    <submittedName>
        <fullName evidence="5">Uncharacterized protein</fullName>
    </submittedName>
</protein>
<dbReference type="Pfam" id="PF13692">
    <property type="entry name" value="Glyco_trans_1_4"/>
    <property type="match status" value="1"/>
</dbReference>
<dbReference type="InterPro" id="IPR050194">
    <property type="entry name" value="Glycosyltransferase_grp1"/>
</dbReference>
<dbReference type="EMBL" id="BAAAVV010000013">
    <property type="protein sequence ID" value="GAA3180800.1"/>
    <property type="molecule type" value="Genomic_DNA"/>
</dbReference>
<evidence type="ECO:0000313" key="5">
    <source>
        <dbReference type="EMBL" id="GAA3180800.1"/>
    </source>
</evidence>
<dbReference type="InterPro" id="IPR029044">
    <property type="entry name" value="Nucleotide-diphossugar_trans"/>
</dbReference>
<proteinExistence type="predicted"/>
<dbReference type="RefSeq" id="WP_344690690.1">
    <property type="nucleotide sequence ID" value="NZ_BAAAVV010000013.1"/>
</dbReference>
<evidence type="ECO:0000256" key="2">
    <source>
        <dbReference type="ARBA" id="ARBA00022679"/>
    </source>
</evidence>
<reference evidence="6" key="1">
    <citation type="journal article" date="2019" name="Int. J. Syst. Evol. Microbiol.">
        <title>The Global Catalogue of Microorganisms (GCM) 10K type strain sequencing project: providing services to taxonomists for standard genome sequencing and annotation.</title>
        <authorList>
            <consortium name="The Broad Institute Genomics Platform"/>
            <consortium name="The Broad Institute Genome Sequencing Center for Infectious Disease"/>
            <person name="Wu L."/>
            <person name="Ma J."/>
        </authorList>
    </citation>
    <scope>NUCLEOTIDE SEQUENCE [LARGE SCALE GENOMIC DNA]</scope>
    <source>
        <strain evidence="6">JCM 15614</strain>
    </source>
</reference>
<gene>
    <name evidence="5" type="ORF">GCM10010531_38670</name>
</gene>
<organism evidence="5 6">
    <name type="scientific">Blastococcus jejuensis</name>
    <dbReference type="NCBI Taxonomy" id="351224"/>
    <lineage>
        <taxon>Bacteria</taxon>
        <taxon>Bacillati</taxon>
        <taxon>Actinomycetota</taxon>
        <taxon>Actinomycetes</taxon>
        <taxon>Geodermatophilales</taxon>
        <taxon>Geodermatophilaceae</taxon>
        <taxon>Blastococcus</taxon>
    </lineage>
</organism>
<accession>A0ABP6PJB2</accession>
<dbReference type="Gene3D" id="3.90.550.10">
    <property type="entry name" value="Spore Coat Polysaccharide Biosynthesis Protein SpsA, Chain A"/>
    <property type="match status" value="1"/>
</dbReference>
<keyword evidence="6" id="KW-1185">Reference proteome</keyword>
<dbReference type="SUPFAM" id="SSF53756">
    <property type="entry name" value="UDP-Glycosyltransferase/glycogen phosphorylase"/>
    <property type="match status" value="1"/>
</dbReference>
<comment type="caution">
    <text evidence="5">The sequence shown here is derived from an EMBL/GenBank/DDBJ whole genome shotgun (WGS) entry which is preliminary data.</text>
</comment>
<dbReference type="SUPFAM" id="SSF53448">
    <property type="entry name" value="Nucleotide-diphospho-sugar transferases"/>
    <property type="match status" value="1"/>
</dbReference>
<evidence type="ECO:0000259" key="4">
    <source>
        <dbReference type="Pfam" id="PF13439"/>
    </source>
</evidence>
<dbReference type="PANTHER" id="PTHR45947:SF3">
    <property type="entry name" value="SULFOQUINOVOSYL TRANSFERASE SQD2"/>
    <property type="match status" value="1"/>
</dbReference>
<dbReference type="Gene3D" id="3.40.50.2000">
    <property type="entry name" value="Glycogen Phosphorylase B"/>
    <property type="match status" value="2"/>
</dbReference>
<evidence type="ECO:0000259" key="3">
    <source>
        <dbReference type="Pfam" id="PF00535"/>
    </source>
</evidence>
<name>A0ABP6PJB2_9ACTN</name>
<dbReference type="Proteomes" id="UP001499924">
    <property type="component" value="Unassembled WGS sequence"/>
</dbReference>
<feature type="domain" description="Glycosyltransferase subfamily 4-like N-terminal" evidence="4">
    <location>
        <begin position="15"/>
        <end position="172"/>
    </location>
</feature>
<evidence type="ECO:0000313" key="6">
    <source>
        <dbReference type="Proteomes" id="UP001499924"/>
    </source>
</evidence>